<dbReference type="Gene3D" id="1.10.540.10">
    <property type="entry name" value="Acyl-CoA dehydrogenase/oxidase, N-terminal domain"/>
    <property type="match status" value="1"/>
</dbReference>
<dbReference type="InterPro" id="IPR050741">
    <property type="entry name" value="Acyl-CoA_dehydrogenase"/>
</dbReference>
<accession>A0A7K0DCC2</accession>
<reference evidence="11 12" key="1">
    <citation type="submission" date="2019-10" db="EMBL/GenBank/DDBJ databases">
        <title>Nocardia macrotermitis sp. nov. and Nocardia aurantia sp. nov., isolated from the gut of fungus growing-termite Macrotermes natalensis.</title>
        <authorList>
            <person name="Benndorf R."/>
            <person name="Schwitalla J."/>
            <person name="Martin K."/>
            <person name="De Beer W."/>
            <person name="Kaster A.-K."/>
            <person name="Vollmers J."/>
            <person name="Poulsen M."/>
            <person name="Beemelmanns C."/>
        </authorList>
    </citation>
    <scope>NUCLEOTIDE SEQUENCE [LARGE SCALE GENOMIC DNA]</scope>
    <source>
        <strain evidence="11 12">RB20</strain>
    </source>
</reference>
<evidence type="ECO:0000259" key="8">
    <source>
        <dbReference type="Pfam" id="PF00441"/>
    </source>
</evidence>
<evidence type="ECO:0000256" key="5">
    <source>
        <dbReference type="ARBA" id="ARBA00023002"/>
    </source>
</evidence>
<keyword evidence="3 6" id="KW-0285">Flavoprotein</keyword>
<feature type="region of interest" description="Disordered" evidence="7">
    <location>
        <begin position="383"/>
        <end position="406"/>
    </location>
</feature>
<dbReference type="GO" id="GO:0033539">
    <property type="term" value="P:fatty acid beta-oxidation using acyl-CoA dehydrogenase"/>
    <property type="evidence" value="ECO:0007669"/>
    <property type="project" value="TreeGrafter"/>
</dbReference>
<dbReference type="Pfam" id="PF00441">
    <property type="entry name" value="Acyl-CoA_dh_1"/>
    <property type="match status" value="1"/>
</dbReference>
<sequence length="406" mass="42726">MQGLLVDSSDQRLLRDGVAQIASKYGAEYFLERSRAGAKLDELWADLGSAGMLGVHLPIEHGGAGAGLTELSIVVEELAAHGIPLLLTVISPAICGSILAAHGSPELAAAWLPGLADGTRKMAFALTEPDSGSNAHAVRTFARADGADWIVSGGKCFISAADEADALLVVARAVDIADTRRNPLSLFVVPTDAKGVTLQPLPTAVVSPDRQFTVFLDEVRLGPQALIGLPGKGLPQVFAGLNPERVLASAISCGIGRYAVAKAVDYAKERRVWSVPIGAHQGISHPLAESHIEVELARLATRAAAQQFDAGHDAAAAANMAKFAAAEASLHALDQAIQVHGGNGLTPEYGLAEMWFTARLMRTAPVSREMVLNYIGEHTLGLPSSYRTPRRPPADHADLLPEPLVR</sequence>
<dbReference type="RefSeq" id="WP_319945615.1">
    <property type="nucleotide sequence ID" value="NZ_WEGK01000018.1"/>
</dbReference>
<evidence type="ECO:0000313" key="12">
    <source>
        <dbReference type="Proteomes" id="UP000438448"/>
    </source>
</evidence>
<dbReference type="GO" id="GO:0050660">
    <property type="term" value="F:flavin adenine dinucleotide binding"/>
    <property type="evidence" value="ECO:0007669"/>
    <property type="project" value="InterPro"/>
</dbReference>
<gene>
    <name evidence="11" type="ORF">NRB20_63080</name>
</gene>
<dbReference type="FunFam" id="1.20.140.10:FF:000012">
    <property type="entry name" value="Acyl-CoA dehydrogenase fadE12"/>
    <property type="match status" value="1"/>
</dbReference>
<dbReference type="SUPFAM" id="SSF47203">
    <property type="entry name" value="Acyl-CoA dehydrogenase C-terminal domain-like"/>
    <property type="match status" value="1"/>
</dbReference>
<protein>
    <submittedName>
        <fullName evidence="11">Acyl-CoA dehydrogenase fadE12</fullName>
        <ecNumber evidence="11">1.3.99.-</ecNumber>
    </submittedName>
</protein>
<dbReference type="GO" id="GO:0005737">
    <property type="term" value="C:cytoplasm"/>
    <property type="evidence" value="ECO:0007669"/>
    <property type="project" value="TreeGrafter"/>
</dbReference>
<evidence type="ECO:0000259" key="10">
    <source>
        <dbReference type="Pfam" id="PF02771"/>
    </source>
</evidence>
<dbReference type="GO" id="GO:0003995">
    <property type="term" value="F:acyl-CoA dehydrogenase activity"/>
    <property type="evidence" value="ECO:0007669"/>
    <property type="project" value="TreeGrafter"/>
</dbReference>
<dbReference type="EMBL" id="WEGK01000018">
    <property type="protein sequence ID" value="MQY23181.1"/>
    <property type="molecule type" value="Genomic_DNA"/>
</dbReference>
<evidence type="ECO:0000256" key="7">
    <source>
        <dbReference type="SAM" id="MobiDB-lite"/>
    </source>
</evidence>
<dbReference type="InterPro" id="IPR009075">
    <property type="entry name" value="AcylCo_DH/oxidase_C"/>
</dbReference>
<evidence type="ECO:0000256" key="2">
    <source>
        <dbReference type="ARBA" id="ARBA00009347"/>
    </source>
</evidence>
<dbReference type="InterPro" id="IPR036250">
    <property type="entry name" value="AcylCo_DH-like_C"/>
</dbReference>
<dbReference type="AlphaFoldDB" id="A0A7K0DCC2"/>
<comment type="cofactor">
    <cofactor evidence="1 6">
        <name>FAD</name>
        <dbReference type="ChEBI" id="CHEBI:57692"/>
    </cofactor>
</comment>
<dbReference type="InterPro" id="IPR009100">
    <property type="entry name" value="AcylCoA_DH/oxidase_NM_dom_sf"/>
</dbReference>
<dbReference type="Proteomes" id="UP000438448">
    <property type="component" value="Unassembled WGS sequence"/>
</dbReference>
<dbReference type="PANTHER" id="PTHR48083:SF1">
    <property type="entry name" value="DEHYDROGENASE, PUTATIVE (AFU_ORTHOLOGUE AFUA_7G06510)-RELATED"/>
    <property type="match status" value="1"/>
</dbReference>
<comment type="similarity">
    <text evidence="2 6">Belongs to the acyl-CoA dehydrogenase family.</text>
</comment>
<comment type="caution">
    <text evidence="11">The sequence shown here is derived from an EMBL/GenBank/DDBJ whole genome shotgun (WGS) entry which is preliminary data.</text>
</comment>
<dbReference type="SUPFAM" id="SSF56645">
    <property type="entry name" value="Acyl-CoA dehydrogenase NM domain-like"/>
    <property type="match status" value="1"/>
</dbReference>
<feature type="domain" description="Acyl-CoA dehydrogenase/oxidase N-terminal" evidence="10">
    <location>
        <begin position="9"/>
        <end position="118"/>
    </location>
</feature>
<name>A0A7K0DCC2_9NOCA</name>
<evidence type="ECO:0000256" key="1">
    <source>
        <dbReference type="ARBA" id="ARBA00001974"/>
    </source>
</evidence>
<evidence type="ECO:0000256" key="3">
    <source>
        <dbReference type="ARBA" id="ARBA00022630"/>
    </source>
</evidence>
<dbReference type="InterPro" id="IPR006091">
    <property type="entry name" value="Acyl-CoA_Oxase/DH_mid-dom"/>
</dbReference>
<evidence type="ECO:0000313" key="11">
    <source>
        <dbReference type="EMBL" id="MQY23181.1"/>
    </source>
</evidence>
<dbReference type="Pfam" id="PF02771">
    <property type="entry name" value="Acyl-CoA_dh_N"/>
    <property type="match status" value="1"/>
</dbReference>
<keyword evidence="4 6" id="KW-0274">FAD</keyword>
<dbReference type="EC" id="1.3.99.-" evidence="11"/>
<dbReference type="Gene3D" id="1.20.140.10">
    <property type="entry name" value="Butyryl-CoA Dehydrogenase, subunit A, domain 3"/>
    <property type="match status" value="1"/>
</dbReference>
<organism evidence="11 12">
    <name type="scientific">Nocardia macrotermitis</name>
    <dbReference type="NCBI Taxonomy" id="2585198"/>
    <lineage>
        <taxon>Bacteria</taxon>
        <taxon>Bacillati</taxon>
        <taxon>Actinomycetota</taxon>
        <taxon>Actinomycetes</taxon>
        <taxon>Mycobacteriales</taxon>
        <taxon>Nocardiaceae</taxon>
        <taxon>Nocardia</taxon>
    </lineage>
</organism>
<feature type="domain" description="Acyl-CoA dehydrogenase/oxidase C-terminal" evidence="8">
    <location>
        <begin position="231"/>
        <end position="378"/>
    </location>
</feature>
<dbReference type="Pfam" id="PF02770">
    <property type="entry name" value="Acyl-CoA_dh_M"/>
    <property type="match status" value="1"/>
</dbReference>
<dbReference type="InterPro" id="IPR013786">
    <property type="entry name" value="AcylCoA_DH/ox_N"/>
</dbReference>
<evidence type="ECO:0000259" key="9">
    <source>
        <dbReference type="Pfam" id="PF02770"/>
    </source>
</evidence>
<dbReference type="Gene3D" id="2.40.110.10">
    <property type="entry name" value="Butyryl-CoA Dehydrogenase, subunit A, domain 2"/>
    <property type="match status" value="1"/>
</dbReference>
<dbReference type="PANTHER" id="PTHR48083">
    <property type="entry name" value="MEDIUM-CHAIN SPECIFIC ACYL-COA DEHYDROGENASE, MITOCHONDRIAL-RELATED"/>
    <property type="match status" value="1"/>
</dbReference>
<keyword evidence="12" id="KW-1185">Reference proteome</keyword>
<feature type="compositionally biased region" description="Basic and acidic residues" evidence="7">
    <location>
        <begin position="392"/>
        <end position="406"/>
    </location>
</feature>
<dbReference type="InterPro" id="IPR037069">
    <property type="entry name" value="AcylCoA_DH/ox_N_sf"/>
</dbReference>
<evidence type="ECO:0000256" key="6">
    <source>
        <dbReference type="RuleBase" id="RU362125"/>
    </source>
</evidence>
<dbReference type="PIRSF" id="PIRSF016578">
    <property type="entry name" value="HsaA"/>
    <property type="match status" value="1"/>
</dbReference>
<feature type="domain" description="Acyl-CoA oxidase/dehydrogenase middle" evidence="9">
    <location>
        <begin position="123"/>
        <end position="204"/>
    </location>
</feature>
<proteinExistence type="inferred from homology"/>
<keyword evidence="5 6" id="KW-0560">Oxidoreductase</keyword>
<dbReference type="CDD" id="cd00567">
    <property type="entry name" value="ACAD"/>
    <property type="match status" value="1"/>
</dbReference>
<dbReference type="InterPro" id="IPR046373">
    <property type="entry name" value="Acyl-CoA_Oxase/DH_mid-dom_sf"/>
</dbReference>
<evidence type="ECO:0000256" key="4">
    <source>
        <dbReference type="ARBA" id="ARBA00022827"/>
    </source>
</evidence>